<dbReference type="InterPro" id="IPR006094">
    <property type="entry name" value="Oxid_FAD_bind_N"/>
</dbReference>
<dbReference type="Gene3D" id="3.30.465.10">
    <property type="match status" value="1"/>
</dbReference>
<dbReference type="InterPro" id="IPR009051">
    <property type="entry name" value="Helical_ferredxn"/>
</dbReference>
<dbReference type="AlphaFoldDB" id="A0A917I2N2"/>
<dbReference type="InterPro" id="IPR036318">
    <property type="entry name" value="FAD-bd_PCMH-like_sf"/>
</dbReference>
<dbReference type="Gene3D" id="1.10.1060.10">
    <property type="entry name" value="Alpha-helical ferredoxin"/>
    <property type="match status" value="1"/>
</dbReference>
<evidence type="ECO:0000313" key="10">
    <source>
        <dbReference type="EMBL" id="GGH03423.1"/>
    </source>
</evidence>
<evidence type="ECO:0000256" key="7">
    <source>
        <dbReference type="ARBA" id="ARBA00023014"/>
    </source>
</evidence>
<feature type="domain" description="4Fe-4S ferredoxin-type" evidence="8">
    <location>
        <begin position="612"/>
        <end position="645"/>
    </location>
</feature>
<dbReference type="Pfam" id="PF01565">
    <property type="entry name" value="FAD_binding_4"/>
    <property type="match status" value="1"/>
</dbReference>
<keyword evidence="11" id="KW-1185">Reference proteome</keyword>
<dbReference type="EMBL" id="BMER01000006">
    <property type="protein sequence ID" value="GGH03423.1"/>
    <property type="molecule type" value="Genomic_DNA"/>
</dbReference>
<dbReference type="PANTHER" id="PTHR11748:SF119">
    <property type="entry name" value="D-2-HYDROXYGLUTARATE DEHYDROGENASE"/>
    <property type="match status" value="1"/>
</dbReference>
<accession>A0A917I2N2</accession>
<feature type="domain" description="FAD-binding PCMH-type" evidence="9">
    <location>
        <begin position="38"/>
        <end position="271"/>
    </location>
</feature>
<evidence type="ECO:0000256" key="6">
    <source>
        <dbReference type="ARBA" id="ARBA00023004"/>
    </source>
</evidence>
<dbReference type="Pfam" id="PF13534">
    <property type="entry name" value="Fer4_17"/>
    <property type="match status" value="1"/>
</dbReference>
<dbReference type="Gene3D" id="3.30.70.2740">
    <property type="match status" value="1"/>
</dbReference>
<evidence type="ECO:0000259" key="8">
    <source>
        <dbReference type="PROSITE" id="PS51379"/>
    </source>
</evidence>
<comment type="caution">
    <text evidence="10">The sequence shown here is derived from an EMBL/GenBank/DDBJ whole genome shotgun (WGS) entry which is preliminary data.</text>
</comment>
<sequence>MQDGLAKLAGALKGAFYYNSSAEHQTLLRAYSTDASVYQERPLAVAVPMNGEDLKTLIAFASAHGVTLIPRTAGTSLAGQVVGRGIVVDVSKHFNGILEVNAQEHWVRVQPGVVRDDLNAHLRPYGVMFGPETSTANRAMVGGMVGNNSSGLHSIVWGDTRSHLLEATVLLDDGSEVVFRALDDATLFDKLTLSTREGDIYRRMNDLLSDADNREAIKTGYPKPTLTRRNTGYALDMMVDTGQPFNFCKLLAGSEGTLGILTGAKLNLIPLPPSEVGLLCIHCSTLIESLHANIVALRHHPEASELVDKYIMDFTKEHPTYRYNRFFIEGDPAALLMVEFRGDTIDEVQQKAAALKAELMAVGLGYAYPLITGPETNLVWDVRKAGLGLIRNLPGDTQPVNLIEDCAVPPENLPAYIEDLQQILSHHGLDASYYAHAGAGELHVEPLINLKTDEGKRVFRAVLADTTQLVKKYNGSLSGEHGDGRLRGEFIGAVLGEAVYGLLKEVKMIFDPKGVFNANKIVDAPPMDKFLRYEQDTSAIKIDTVFDFRKQESILRLSEKCSGSGDCRKTHISGGTMCPSYMATREEKDTTRARANILRQFLTTSTKANRFDHPEIKEVMDLCLSCKGCKTECPSGVDVAKMKAEFLQHYYDANGTPFRTWVIANFTKSQQLASYFPKLYNATISSRILSPLVKQVLGFAKNRSLPKVGRTTLRKWIEKQQPPSGWQPTQKKQVYLFCDEFTEYNDVSIGQATYRLLTALGYQVELARHVESGRTYLSKGLVRKAKAIANTNVNYLKDLITTNTPLIGIEPSAILTFRDEYPDLVDKELQKDAYQLAKHTLLIDEFLAMEMEAGHIVESMFSDVPRQVKLHGHCYQKAFHLVEHTAKILAFPKGYEVTVIPSGCCGMAGSFGYEKEHYDVSMKVGELILLPTVRSTPDEVLIAAPGTSCRHQIKDGAQRTAYHPVEILWEALRR</sequence>
<gene>
    <name evidence="10" type="ORF">GCM10007415_44520</name>
</gene>
<reference evidence="10" key="2">
    <citation type="submission" date="2020-09" db="EMBL/GenBank/DDBJ databases">
        <authorList>
            <person name="Sun Q."/>
            <person name="Zhou Y."/>
        </authorList>
    </citation>
    <scope>NUCLEOTIDE SEQUENCE</scope>
    <source>
        <strain evidence="10">CGMCC 1.12195</strain>
    </source>
</reference>
<comment type="cofactor">
    <cofactor evidence="1">
        <name>FAD</name>
        <dbReference type="ChEBI" id="CHEBI:57692"/>
    </cofactor>
</comment>
<dbReference type="InterPro" id="IPR017900">
    <property type="entry name" value="4Fe4S_Fe_S_CS"/>
</dbReference>
<dbReference type="InterPro" id="IPR004113">
    <property type="entry name" value="FAD-bd_oxidored_4_C"/>
</dbReference>
<name>A0A917I2N2_9SPHI</name>
<evidence type="ECO:0000256" key="5">
    <source>
        <dbReference type="ARBA" id="ARBA00023002"/>
    </source>
</evidence>
<evidence type="ECO:0000259" key="9">
    <source>
        <dbReference type="PROSITE" id="PS51387"/>
    </source>
</evidence>
<keyword evidence="7" id="KW-0411">Iron-sulfur</keyword>
<keyword evidence="5" id="KW-0560">Oxidoreductase</keyword>
<dbReference type="GO" id="GO:0008720">
    <property type="term" value="F:D-lactate dehydrogenase (NAD+) activity"/>
    <property type="evidence" value="ECO:0007669"/>
    <property type="project" value="TreeGrafter"/>
</dbReference>
<dbReference type="PROSITE" id="PS00198">
    <property type="entry name" value="4FE4S_FER_1"/>
    <property type="match status" value="1"/>
</dbReference>
<keyword evidence="2" id="KW-0285">Flavoprotein</keyword>
<dbReference type="PROSITE" id="PS51379">
    <property type="entry name" value="4FE4S_FER_2"/>
    <property type="match status" value="1"/>
</dbReference>
<dbReference type="SUPFAM" id="SSF46548">
    <property type="entry name" value="alpha-helical ferredoxin"/>
    <property type="match status" value="1"/>
</dbReference>
<reference evidence="10" key="1">
    <citation type="journal article" date="2014" name="Int. J. Syst. Evol. Microbiol.">
        <title>Complete genome sequence of Corynebacterium casei LMG S-19264T (=DSM 44701T), isolated from a smear-ripened cheese.</title>
        <authorList>
            <consortium name="US DOE Joint Genome Institute (JGI-PGF)"/>
            <person name="Walter F."/>
            <person name="Albersmeier A."/>
            <person name="Kalinowski J."/>
            <person name="Ruckert C."/>
        </authorList>
    </citation>
    <scope>NUCLEOTIDE SEQUENCE</scope>
    <source>
        <strain evidence="10">CGMCC 1.12195</strain>
    </source>
</reference>
<dbReference type="InterPro" id="IPR016166">
    <property type="entry name" value="FAD-bd_PCMH"/>
</dbReference>
<dbReference type="GO" id="GO:0071949">
    <property type="term" value="F:FAD binding"/>
    <property type="evidence" value="ECO:0007669"/>
    <property type="project" value="InterPro"/>
</dbReference>
<evidence type="ECO:0000256" key="2">
    <source>
        <dbReference type="ARBA" id="ARBA00022630"/>
    </source>
</evidence>
<dbReference type="PROSITE" id="PS51387">
    <property type="entry name" value="FAD_PCMH"/>
    <property type="match status" value="1"/>
</dbReference>
<protein>
    <submittedName>
        <fullName evidence="10">Oxidoreductase</fullName>
    </submittedName>
</protein>
<keyword evidence="4" id="KW-0274">FAD</keyword>
<dbReference type="InterPro" id="IPR016164">
    <property type="entry name" value="FAD-linked_Oxase-like_C"/>
</dbReference>
<proteinExistence type="predicted"/>
<dbReference type="InterPro" id="IPR016169">
    <property type="entry name" value="FAD-bd_PCMH_sub2"/>
</dbReference>
<evidence type="ECO:0000313" key="11">
    <source>
        <dbReference type="Proteomes" id="UP000660862"/>
    </source>
</evidence>
<dbReference type="SUPFAM" id="SSF56176">
    <property type="entry name" value="FAD-binding/transporter-associated domain-like"/>
    <property type="match status" value="1"/>
</dbReference>
<dbReference type="GO" id="GO:1903457">
    <property type="term" value="P:lactate catabolic process"/>
    <property type="evidence" value="ECO:0007669"/>
    <property type="project" value="TreeGrafter"/>
</dbReference>
<dbReference type="GO" id="GO:0051536">
    <property type="term" value="F:iron-sulfur cluster binding"/>
    <property type="evidence" value="ECO:0007669"/>
    <property type="project" value="UniProtKB-KW"/>
</dbReference>
<dbReference type="GO" id="GO:0046872">
    <property type="term" value="F:metal ion binding"/>
    <property type="evidence" value="ECO:0007669"/>
    <property type="project" value="UniProtKB-KW"/>
</dbReference>
<organism evidence="10 11">
    <name type="scientific">Parapedobacter pyrenivorans</name>
    <dbReference type="NCBI Taxonomy" id="1305674"/>
    <lineage>
        <taxon>Bacteria</taxon>
        <taxon>Pseudomonadati</taxon>
        <taxon>Bacteroidota</taxon>
        <taxon>Sphingobacteriia</taxon>
        <taxon>Sphingobacteriales</taxon>
        <taxon>Sphingobacteriaceae</taxon>
        <taxon>Parapedobacter</taxon>
    </lineage>
</organism>
<evidence type="ECO:0000256" key="3">
    <source>
        <dbReference type="ARBA" id="ARBA00022723"/>
    </source>
</evidence>
<evidence type="ECO:0000256" key="4">
    <source>
        <dbReference type="ARBA" id="ARBA00022827"/>
    </source>
</evidence>
<dbReference type="Pfam" id="PF02913">
    <property type="entry name" value="FAD-oxidase_C"/>
    <property type="match status" value="1"/>
</dbReference>
<keyword evidence="3" id="KW-0479">Metal-binding</keyword>
<dbReference type="InterPro" id="IPR017896">
    <property type="entry name" value="4Fe4S_Fe-S-bd"/>
</dbReference>
<dbReference type="SUPFAM" id="SSF55103">
    <property type="entry name" value="FAD-linked oxidases, C-terminal domain"/>
    <property type="match status" value="1"/>
</dbReference>
<dbReference type="Proteomes" id="UP000660862">
    <property type="component" value="Unassembled WGS sequence"/>
</dbReference>
<evidence type="ECO:0000256" key="1">
    <source>
        <dbReference type="ARBA" id="ARBA00001974"/>
    </source>
</evidence>
<dbReference type="PANTHER" id="PTHR11748">
    <property type="entry name" value="D-LACTATE DEHYDROGENASE"/>
    <property type="match status" value="1"/>
</dbReference>
<keyword evidence="6" id="KW-0408">Iron</keyword>
<dbReference type="GO" id="GO:0004458">
    <property type="term" value="F:D-lactate dehydrogenase (cytochrome) activity"/>
    <property type="evidence" value="ECO:0007669"/>
    <property type="project" value="TreeGrafter"/>
</dbReference>